<sequence length="169" mass="19428">MKFFILPPLISVLLLNYIGYSNKEKMSTAIHLDQTPQVEKFKDKTDFKFIMPTKLPKDWILEIKEPTEESKESEKIQLVRLNYLDKTDTYLMVSIAETKSNGKLDDFGENLKIKGINAIFQKLLPTEKYKEVTGGTLMWIQGDTLISLFSSRLSKAELVQIAESMISEQ</sequence>
<accession>A0ABV6KUG1</accession>
<evidence type="ECO:0000313" key="3">
    <source>
        <dbReference type="Proteomes" id="UP001589738"/>
    </source>
</evidence>
<keyword evidence="3" id="KW-1185">Reference proteome</keyword>
<organism evidence="2 3">
    <name type="scientific">Robertmurraya beringensis</name>
    <dbReference type="NCBI Taxonomy" id="641660"/>
    <lineage>
        <taxon>Bacteria</taxon>
        <taxon>Bacillati</taxon>
        <taxon>Bacillota</taxon>
        <taxon>Bacilli</taxon>
        <taxon>Bacillales</taxon>
        <taxon>Bacillaceae</taxon>
        <taxon>Robertmurraya</taxon>
    </lineage>
</organism>
<dbReference type="Proteomes" id="UP001589738">
    <property type="component" value="Unassembled WGS sequence"/>
</dbReference>
<dbReference type="EMBL" id="JBHLUU010000114">
    <property type="protein sequence ID" value="MFC0476967.1"/>
    <property type="molecule type" value="Genomic_DNA"/>
</dbReference>
<evidence type="ECO:0000259" key="1">
    <source>
        <dbReference type="Pfam" id="PF14285"/>
    </source>
</evidence>
<feature type="domain" description="DUF4367" evidence="1">
    <location>
        <begin position="52"/>
        <end position="165"/>
    </location>
</feature>
<proteinExistence type="predicted"/>
<dbReference type="InterPro" id="IPR025377">
    <property type="entry name" value="DUF4367"/>
</dbReference>
<evidence type="ECO:0000313" key="2">
    <source>
        <dbReference type="EMBL" id="MFC0476967.1"/>
    </source>
</evidence>
<dbReference type="Pfam" id="PF14285">
    <property type="entry name" value="DUF4367"/>
    <property type="match status" value="1"/>
</dbReference>
<protein>
    <submittedName>
        <fullName evidence="2">DUF4367 domain-containing protein</fullName>
    </submittedName>
</protein>
<comment type="caution">
    <text evidence="2">The sequence shown here is derived from an EMBL/GenBank/DDBJ whole genome shotgun (WGS) entry which is preliminary data.</text>
</comment>
<dbReference type="RefSeq" id="WP_160548897.1">
    <property type="nucleotide sequence ID" value="NZ_JBHLUU010000114.1"/>
</dbReference>
<name>A0ABV6KUG1_9BACI</name>
<reference evidence="2 3" key="1">
    <citation type="submission" date="2024-09" db="EMBL/GenBank/DDBJ databases">
        <authorList>
            <person name="Sun Q."/>
            <person name="Mori K."/>
        </authorList>
    </citation>
    <scope>NUCLEOTIDE SEQUENCE [LARGE SCALE GENOMIC DNA]</scope>
    <source>
        <strain evidence="2 3">CGMCC 1.9126</strain>
    </source>
</reference>
<gene>
    <name evidence="2" type="ORF">ACFFHF_17320</name>
</gene>